<evidence type="ECO:0000313" key="4">
    <source>
        <dbReference type="Proteomes" id="UP000525078"/>
    </source>
</evidence>
<dbReference type="AlphaFoldDB" id="A0A7J6EPY4"/>
<evidence type="ECO:0000256" key="1">
    <source>
        <dbReference type="SAM" id="MobiDB-lite"/>
    </source>
</evidence>
<feature type="region of interest" description="Disordered" evidence="1">
    <location>
        <begin position="152"/>
        <end position="184"/>
    </location>
</feature>
<dbReference type="Proteomes" id="UP000525078">
    <property type="component" value="Unassembled WGS sequence"/>
</dbReference>
<dbReference type="EMBL" id="JAATIP010000213">
    <property type="protein sequence ID" value="KAF4359720.1"/>
    <property type="molecule type" value="Genomic_DNA"/>
</dbReference>
<feature type="non-terminal residue" evidence="3">
    <location>
        <position position="255"/>
    </location>
</feature>
<evidence type="ECO:0000313" key="3">
    <source>
        <dbReference type="EMBL" id="KAF4359720.1"/>
    </source>
</evidence>
<keyword evidence="5" id="KW-1185">Reference proteome</keyword>
<evidence type="ECO:0000313" key="2">
    <source>
        <dbReference type="EMBL" id="KAF4348519.1"/>
    </source>
</evidence>
<reference evidence="4 5" key="1">
    <citation type="journal article" date="2020" name="bioRxiv">
        <title>Sequence and annotation of 42 cannabis genomes reveals extensive copy number variation in cannabinoid synthesis and pathogen resistance genes.</title>
        <authorList>
            <person name="Mckernan K.J."/>
            <person name="Helbert Y."/>
            <person name="Kane L.T."/>
            <person name="Ebling H."/>
            <person name="Zhang L."/>
            <person name="Liu B."/>
            <person name="Eaton Z."/>
            <person name="Mclaughlin S."/>
            <person name="Kingan S."/>
            <person name="Baybayan P."/>
            <person name="Concepcion G."/>
            <person name="Jordan M."/>
            <person name="Riva A."/>
            <person name="Barbazuk W."/>
            <person name="Harkins T."/>
        </authorList>
    </citation>
    <scope>NUCLEOTIDE SEQUENCE [LARGE SCALE GENOMIC DNA]</scope>
    <source>
        <strain evidence="4 5">cv. Jamaican Lion 4</strain>
        <strain evidence="2">Father</strain>
        <strain evidence="3">Mother</strain>
        <tissue evidence="3">Leaf</tissue>
    </source>
</reference>
<gene>
    <name evidence="3" type="ORF">F8388_008282</name>
    <name evidence="2" type="ORF">G4B88_012091</name>
</gene>
<sequence length="255" mass="29479">DSPFLILNITNKFQHFRSYICTQLKEGARAEISERIKMCLHFNLYTINRTAETPDLDCKSFKFYSDIGSKWEEQDCPTKLGTTAQWLTGKAVMSVAFSVDTPCGEEHLAQKRGDVAECKRCPANVTMEMQEHLIQVSLEKENKQKRKREMLEDMRKKKGQCHSSPQPPPPPPLPPQGEVVEEMDEKEKALLDEAIKESLKTHKMEEMKEKNEEADLARACLESVQLYEQELLMRQNGSSSRYDYDETDFDIDMNF</sequence>
<accession>A0A7J6EPY4</accession>
<dbReference type="EMBL" id="JAATIQ010000680">
    <property type="protein sequence ID" value="KAF4348519.1"/>
    <property type="molecule type" value="Genomic_DNA"/>
</dbReference>
<organism evidence="3 4">
    <name type="scientific">Cannabis sativa</name>
    <name type="common">Hemp</name>
    <name type="synonym">Marijuana</name>
    <dbReference type="NCBI Taxonomy" id="3483"/>
    <lineage>
        <taxon>Eukaryota</taxon>
        <taxon>Viridiplantae</taxon>
        <taxon>Streptophyta</taxon>
        <taxon>Embryophyta</taxon>
        <taxon>Tracheophyta</taxon>
        <taxon>Spermatophyta</taxon>
        <taxon>Magnoliopsida</taxon>
        <taxon>eudicotyledons</taxon>
        <taxon>Gunneridae</taxon>
        <taxon>Pentapetalae</taxon>
        <taxon>rosids</taxon>
        <taxon>fabids</taxon>
        <taxon>Rosales</taxon>
        <taxon>Cannabaceae</taxon>
        <taxon>Cannabis</taxon>
    </lineage>
</organism>
<name>A0A7J6EPY4_CANSA</name>
<protein>
    <submittedName>
        <fullName evidence="3">Uncharacterized protein</fullName>
    </submittedName>
</protein>
<proteinExistence type="predicted"/>
<comment type="caution">
    <text evidence="3">The sequence shown here is derived from an EMBL/GenBank/DDBJ whole genome shotgun (WGS) entry which is preliminary data.</text>
</comment>
<dbReference type="Proteomes" id="UP000583929">
    <property type="component" value="Unassembled WGS sequence"/>
</dbReference>
<feature type="compositionally biased region" description="Pro residues" evidence="1">
    <location>
        <begin position="165"/>
        <end position="175"/>
    </location>
</feature>
<evidence type="ECO:0000313" key="5">
    <source>
        <dbReference type="Proteomes" id="UP000583929"/>
    </source>
</evidence>